<comment type="caution">
    <text evidence="1">The sequence shown here is derived from an EMBL/GenBank/DDBJ whole genome shotgun (WGS) entry which is preliminary data.</text>
</comment>
<proteinExistence type="predicted"/>
<keyword evidence="2" id="KW-1185">Reference proteome</keyword>
<organism evidence="1 2">
    <name type="scientific">Dryococelus australis</name>
    <dbReference type="NCBI Taxonomy" id="614101"/>
    <lineage>
        <taxon>Eukaryota</taxon>
        <taxon>Metazoa</taxon>
        <taxon>Ecdysozoa</taxon>
        <taxon>Arthropoda</taxon>
        <taxon>Hexapoda</taxon>
        <taxon>Insecta</taxon>
        <taxon>Pterygota</taxon>
        <taxon>Neoptera</taxon>
        <taxon>Polyneoptera</taxon>
        <taxon>Phasmatodea</taxon>
        <taxon>Verophasmatodea</taxon>
        <taxon>Anareolatae</taxon>
        <taxon>Phasmatidae</taxon>
        <taxon>Eurycanthinae</taxon>
        <taxon>Dryococelus</taxon>
    </lineage>
</organism>
<evidence type="ECO:0000313" key="2">
    <source>
        <dbReference type="Proteomes" id="UP001159363"/>
    </source>
</evidence>
<dbReference type="EMBL" id="JARBHB010000011">
    <property type="protein sequence ID" value="KAJ8872825.1"/>
    <property type="molecule type" value="Genomic_DNA"/>
</dbReference>
<dbReference type="Proteomes" id="UP001159363">
    <property type="component" value="Chromosome 10"/>
</dbReference>
<gene>
    <name evidence="1" type="ORF">PR048_026441</name>
</gene>
<sequence>MMHQMVLFEGAIRKGESRGISSPIIDIHYSHKRNTGVIRMDRDKLVLIFCIPPNILHKMQHEAF</sequence>
<name>A0ABQ9GLD8_9NEOP</name>
<evidence type="ECO:0000313" key="1">
    <source>
        <dbReference type="EMBL" id="KAJ8872825.1"/>
    </source>
</evidence>
<protein>
    <submittedName>
        <fullName evidence="1">Uncharacterized protein</fullName>
    </submittedName>
</protein>
<accession>A0ABQ9GLD8</accession>
<reference evidence="1 2" key="1">
    <citation type="submission" date="2023-02" db="EMBL/GenBank/DDBJ databases">
        <title>LHISI_Scaffold_Assembly.</title>
        <authorList>
            <person name="Stuart O.P."/>
            <person name="Cleave R."/>
            <person name="Magrath M.J.L."/>
            <person name="Mikheyev A.S."/>
        </authorList>
    </citation>
    <scope>NUCLEOTIDE SEQUENCE [LARGE SCALE GENOMIC DNA]</scope>
    <source>
        <strain evidence="1">Daus_M_001</strain>
        <tissue evidence="1">Leg muscle</tissue>
    </source>
</reference>